<evidence type="ECO:0000313" key="3">
    <source>
        <dbReference type="EMBL" id="GBE90268.1"/>
    </source>
</evidence>
<dbReference type="EMBL" id="BFAD01000020">
    <property type="protein sequence ID" value="GBE90268.1"/>
    <property type="molecule type" value="Genomic_DNA"/>
</dbReference>
<evidence type="ECO:0000313" key="4">
    <source>
        <dbReference type="Proteomes" id="UP000287166"/>
    </source>
</evidence>
<protein>
    <submittedName>
        <fullName evidence="3">Uncharacterized protein</fullName>
    </submittedName>
</protein>
<dbReference type="Proteomes" id="UP000287166">
    <property type="component" value="Unassembled WGS sequence"/>
</dbReference>
<feature type="region of interest" description="Disordered" evidence="1">
    <location>
        <begin position="1"/>
        <end position="42"/>
    </location>
</feature>
<comment type="caution">
    <text evidence="3">The sequence shown here is derived from an EMBL/GenBank/DDBJ whole genome shotgun (WGS) entry which is preliminary data.</text>
</comment>
<dbReference type="EMBL" id="BFAD01000014">
    <property type="protein sequence ID" value="GBE88598.1"/>
    <property type="molecule type" value="Genomic_DNA"/>
</dbReference>
<feature type="region of interest" description="Disordered" evidence="1">
    <location>
        <begin position="167"/>
        <end position="197"/>
    </location>
</feature>
<accession>A0A401H744</accession>
<sequence length="299" mass="33830">MTSLPPSSYPTAFRTTLAMDPGPSERPPALPESEALHGKPRRRLAPDGYALLTDQYKLTPNLTEQHLRELLQRLHEIHGCDWYTFEDLKRYWRGLRQKMVPKEVPASTHDILHPSLTPESILKLQVLLSENPSPRNVEVGIWARRLGATHIDVQTWIDLWKSHLPESSNKKHLPTPDPSTSPEPTHATLPPFYATGMSNAVSQDSHEMPKMSPHQEKQFPSLAEVQELGLALKHVLSEENPSPVARTPQEFCMWMDSHNHRLQNFLNNIKNGEYAQLGWDPSFAGDVLSSADGKSLKEE</sequence>
<dbReference type="AlphaFoldDB" id="A0A401H744"/>
<organism evidence="3 4">
    <name type="scientific">Sparassis crispa</name>
    <dbReference type="NCBI Taxonomy" id="139825"/>
    <lineage>
        <taxon>Eukaryota</taxon>
        <taxon>Fungi</taxon>
        <taxon>Dikarya</taxon>
        <taxon>Basidiomycota</taxon>
        <taxon>Agaricomycotina</taxon>
        <taxon>Agaricomycetes</taxon>
        <taxon>Polyporales</taxon>
        <taxon>Sparassidaceae</taxon>
        <taxon>Sparassis</taxon>
    </lineage>
</organism>
<evidence type="ECO:0000313" key="2">
    <source>
        <dbReference type="EMBL" id="GBE88598.1"/>
    </source>
</evidence>
<dbReference type="OrthoDB" id="2804330at2759"/>
<proteinExistence type="predicted"/>
<keyword evidence="4" id="KW-1185">Reference proteome</keyword>
<reference evidence="3 4" key="1">
    <citation type="journal article" date="2018" name="Sci. Rep.">
        <title>Genome sequence of the cauliflower mushroom Sparassis crispa (Hanabiratake) and its association with beneficial usage.</title>
        <authorList>
            <person name="Kiyama R."/>
            <person name="Furutani Y."/>
            <person name="Kawaguchi K."/>
            <person name="Nakanishi T."/>
        </authorList>
    </citation>
    <scope>NUCLEOTIDE SEQUENCE [LARGE SCALE GENOMIC DNA]</scope>
</reference>
<dbReference type="RefSeq" id="XP_027619511.1">
    <property type="nucleotide sequence ID" value="XM_027763710.1"/>
</dbReference>
<dbReference type="InParanoid" id="A0A401H744"/>
<gene>
    <name evidence="2" type="ORF">SCP_1400020</name>
    <name evidence="3" type="ORF">SCP_2000110</name>
</gene>
<evidence type="ECO:0000256" key="1">
    <source>
        <dbReference type="SAM" id="MobiDB-lite"/>
    </source>
</evidence>
<name>A0A401H744_9APHY</name>
<feature type="compositionally biased region" description="Polar residues" evidence="1">
    <location>
        <begin position="1"/>
        <end position="14"/>
    </location>
</feature>
<dbReference type="GeneID" id="38785515"/>